<dbReference type="InterPro" id="IPR036775">
    <property type="entry name" value="DNA_pol_Y-fam_lit_finger_sf"/>
</dbReference>
<reference evidence="2 3" key="1">
    <citation type="submission" date="2020-08" db="EMBL/GenBank/DDBJ databases">
        <title>Genomic Encyclopedia of Type Strains, Phase IV (KMG-V): Genome sequencing to study the core and pangenomes of soil and plant-associated prokaryotes.</title>
        <authorList>
            <person name="Whitman W."/>
        </authorList>
    </citation>
    <scope>NUCLEOTIDE SEQUENCE [LARGE SCALE GENOMIC DNA]</scope>
    <source>
        <strain evidence="2 3">SEMIA 402</strain>
    </source>
</reference>
<name>A0A7W6WCK5_9HYPH</name>
<evidence type="ECO:0000259" key="1">
    <source>
        <dbReference type="Pfam" id="PF11799"/>
    </source>
</evidence>
<dbReference type="InterPro" id="IPR017961">
    <property type="entry name" value="DNA_pol_Y-fam_little_finger"/>
</dbReference>
<dbReference type="GO" id="GO:0006281">
    <property type="term" value="P:DNA repair"/>
    <property type="evidence" value="ECO:0007669"/>
    <property type="project" value="InterPro"/>
</dbReference>
<sequence length="174" mass="19278">MVAIVATLPEHVSFPAAWFELTRLGERWTPSSNISGSQDHISMGSPAGSTIVWSNRTACGNQSVRKTRFRRTSIPLSPRRGLQPLIEKVWRYCEANEISAKTVTLKVKYADFSQITRSKTIPSALPAIANLEEVVDLLLAPIFPPRKGIRLLGVSLSSLEKRRSEATPQLRLAL</sequence>
<accession>A0A7W6WCK5</accession>
<evidence type="ECO:0000313" key="3">
    <source>
        <dbReference type="Proteomes" id="UP000533641"/>
    </source>
</evidence>
<dbReference type="AlphaFoldDB" id="A0A7W6WCK5"/>
<dbReference type="SUPFAM" id="SSF100879">
    <property type="entry name" value="Lesion bypass DNA polymerase (Y-family), little finger domain"/>
    <property type="match status" value="1"/>
</dbReference>
<evidence type="ECO:0000313" key="2">
    <source>
        <dbReference type="EMBL" id="MBB4272855.1"/>
    </source>
</evidence>
<feature type="domain" description="DNA polymerase Y-family little finger" evidence="1">
    <location>
        <begin position="79"/>
        <end position="170"/>
    </location>
</feature>
<comment type="caution">
    <text evidence="2">The sequence shown here is derived from an EMBL/GenBank/DDBJ whole genome shotgun (WGS) entry which is preliminary data.</text>
</comment>
<dbReference type="Pfam" id="PF11799">
    <property type="entry name" value="IMS_C"/>
    <property type="match status" value="1"/>
</dbReference>
<dbReference type="GO" id="GO:0003887">
    <property type="term" value="F:DNA-directed DNA polymerase activity"/>
    <property type="evidence" value="ECO:0007669"/>
    <property type="project" value="UniProtKB-EC"/>
</dbReference>
<dbReference type="EMBL" id="JACIGM010000001">
    <property type="protein sequence ID" value="MBB4272855.1"/>
    <property type="molecule type" value="Genomic_DNA"/>
</dbReference>
<dbReference type="GO" id="GO:0003684">
    <property type="term" value="F:damaged DNA binding"/>
    <property type="evidence" value="ECO:0007669"/>
    <property type="project" value="InterPro"/>
</dbReference>
<gene>
    <name evidence="2" type="ORF">GGE12_000597</name>
</gene>
<dbReference type="Gene3D" id="3.30.1490.100">
    <property type="entry name" value="DNA polymerase, Y-family, little finger domain"/>
    <property type="match status" value="1"/>
</dbReference>
<proteinExistence type="predicted"/>
<dbReference type="Proteomes" id="UP000533641">
    <property type="component" value="Unassembled WGS sequence"/>
</dbReference>
<protein>
    <recommendedName>
        <fullName evidence="1">DNA polymerase Y-family little finger domain-containing protein</fullName>
    </recommendedName>
</protein>
<organism evidence="2 3">
    <name type="scientific">Rhizobium mongolense</name>
    <dbReference type="NCBI Taxonomy" id="57676"/>
    <lineage>
        <taxon>Bacteria</taxon>
        <taxon>Pseudomonadati</taxon>
        <taxon>Pseudomonadota</taxon>
        <taxon>Alphaproteobacteria</taxon>
        <taxon>Hyphomicrobiales</taxon>
        <taxon>Rhizobiaceae</taxon>
        <taxon>Rhizobium/Agrobacterium group</taxon>
        <taxon>Rhizobium</taxon>
    </lineage>
</organism>